<protein>
    <recommendedName>
        <fullName evidence="5">Cytochrome c domain-containing protein</fullName>
    </recommendedName>
</protein>
<dbReference type="InterPro" id="IPR036909">
    <property type="entry name" value="Cyt_c-like_dom_sf"/>
</dbReference>
<dbReference type="GO" id="GO:0009055">
    <property type="term" value="F:electron transfer activity"/>
    <property type="evidence" value="ECO:0007669"/>
    <property type="project" value="InterPro"/>
</dbReference>
<dbReference type="GO" id="GO:0020037">
    <property type="term" value="F:heme binding"/>
    <property type="evidence" value="ECO:0007669"/>
    <property type="project" value="InterPro"/>
</dbReference>
<feature type="domain" description="Cytochrome c" evidence="5">
    <location>
        <begin position="352"/>
        <end position="458"/>
    </location>
</feature>
<dbReference type="EMBL" id="FOSN01000005">
    <property type="protein sequence ID" value="SFK30227.1"/>
    <property type="molecule type" value="Genomic_DNA"/>
</dbReference>
<evidence type="ECO:0000256" key="4">
    <source>
        <dbReference type="PROSITE-ProRule" id="PRU00433"/>
    </source>
</evidence>
<dbReference type="GO" id="GO:0004130">
    <property type="term" value="F:cytochrome-c peroxidase activity"/>
    <property type="evidence" value="ECO:0007669"/>
    <property type="project" value="TreeGrafter"/>
</dbReference>
<keyword evidence="2 4" id="KW-0479">Metal-binding</keyword>
<dbReference type="Pfam" id="PF21419">
    <property type="entry name" value="RoxA-like_Cyt-c"/>
    <property type="match status" value="1"/>
</dbReference>
<dbReference type="InterPro" id="IPR009056">
    <property type="entry name" value="Cyt_c-like_dom"/>
</dbReference>
<evidence type="ECO:0000259" key="5">
    <source>
        <dbReference type="PROSITE" id="PS51007"/>
    </source>
</evidence>
<sequence>MHFKLGGTEMRKQCLLLVSLLTTCFAWTGPSAGDEIVNVEQGWSPADKAAWYRLTQGSRLLPLSWLRALEQPESEKPFLDAEFMAAFRYIGGSGASDLPMGFVIDDQDDSQLTTTRLRWREGQTAREPWVGMNCSACHSNEITYNGKRLRIEGAPTLADFQSFREALYKSLDQTWVDDRKFARFAKKVLGDESGNSDLLRGELAKLVDAEAKLRSANSTPLRYGYGRLDAIGNIFNKVATIANAQAQTFHASDAPVSYPFLWNIAQMNLVQWNASAPNGPVLGGVDLGALGRNGGEVIGVFGDVQIKPYPIALLQPGYITSINFSNLDQLEELVRRLKPPAWPAVFPAIDETKRASGQKIFVQQCAKCHSHLDREDISTPIKVGTTLLKGADPIGTDPWMACNAYANTAKTGAMFLTPRGYLTPPGQPTLILGRAAPEFDMLATAVVGSIVGYAGRYRDLVMQVGQKVAVEMFDRKSTPRDFAMPEINLKNLVPQIAPATIDRDKRDMLKRCLADDSPILGYKYRPLTGIWATPPYLHNGSVPTLYDLLLPPSERPKSFNVGTREYDPMKVGFKTEPSSENSFVFQAFDEEGKPIQGNLNTGHDYNNAGLSDADRQALVEYMKGL</sequence>
<name>A0A1I3YE46_9HYPH</name>
<reference evidence="6 7" key="1">
    <citation type="submission" date="2016-10" db="EMBL/GenBank/DDBJ databases">
        <authorList>
            <person name="de Groot N.N."/>
        </authorList>
    </citation>
    <scope>NUCLEOTIDE SEQUENCE [LARGE SCALE GENOMIC DNA]</scope>
    <source>
        <strain evidence="6 7">NE2</strain>
    </source>
</reference>
<keyword evidence="7" id="KW-1185">Reference proteome</keyword>
<dbReference type="Gene3D" id="1.10.760.10">
    <property type="entry name" value="Cytochrome c-like domain"/>
    <property type="match status" value="1"/>
</dbReference>
<evidence type="ECO:0000313" key="7">
    <source>
        <dbReference type="Proteomes" id="UP000198755"/>
    </source>
</evidence>
<accession>A0A1I3YE46</accession>
<dbReference type="NCBIfam" id="NF040606">
    <property type="entry name" value="CytoC_perox"/>
    <property type="match status" value="1"/>
</dbReference>
<dbReference type="GO" id="GO:0046872">
    <property type="term" value="F:metal ion binding"/>
    <property type="evidence" value="ECO:0007669"/>
    <property type="project" value="UniProtKB-KW"/>
</dbReference>
<gene>
    <name evidence="6" type="ORF">SAMN05444581_105217</name>
</gene>
<dbReference type="InterPro" id="IPR051395">
    <property type="entry name" value="Cytochrome_c_Peroxidase/MauG"/>
</dbReference>
<evidence type="ECO:0000256" key="3">
    <source>
        <dbReference type="ARBA" id="ARBA00023004"/>
    </source>
</evidence>
<dbReference type="InterPro" id="IPR047758">
    <property type="entry name" value="CytoC_perox"/>
</dbReference>
<dbReference type="Proteomes" id="UP000198755">
    <property type="component" value="Unassembled WGS sequence"/>
</dbReference>
<dbReference type="PROSITE" id="PS51007">
    <property type="entry name" value="CYTC"/>
    <property type="match status" value="1"/>
</dbReference>
<dbReference type="SUPFAM" id="SSF46626">
    <property type="entry name" value="Cytochrome c"/>
    <property type="match status" value="1"/>
</dbReference>
<dbReference type="PANTHER" id="PTHR30600:SF9">
    <property type="entry name" value="BLR7738 PROTEIN"/>
    <property type="match status" value="1"/>
</dbReference>
<keyword evidence="1 4" id="KW-0349">Heme</keyword>
<evidence type="ECO:0000313" key="6">
    <source>
        <dbReference type="EMBL" id="SFK30227.1"/>
    </source>
</evidence>
<dbReference type="STRING" id="1612308.SAMN05444581_105217"/>
<keyword evidence="3 4" id="KW-0408">Iron</keyword>
<evidence type="ECO:0000256" key="1">
    <source>
        <dbReference type="ARBA" id="ARBA00022617"/>
    </source>
</evidence>
<organism evidence="6 7">
    <name type="scientific">Methylocapsa palsarum</name>
    <dbReference type="NCBI Taxonomy" id="1612308"/>
    <lineage>
        <taxon>Bacteria</taxon>
        <taxon>Pseudomonadati</taxon>
        <taxon>Pseudomonadota</taxon>
        <taxon>Alphaproteobacteria</taxon>
        <taxon>Hyphomicrobiales</taxon>
        <taxon>Beijerinckiaceae</taxon>
        <taxon>Methylocapsa</taxon>
    </lineage>
</organism>
<dbReference type="AlphaFoldDB" id="A0A1I3YE46"/>
<dbReference type="PANTHER" id="PTHR30600">
    <property type="entry name" value="CYTOCHROME C PEROXIDASE-RELATED"/>
    <property type="match status" value="1"/>
</dbReference>
<evidence type="ECO:0000256" key="2">
    <source>
        <dbReference type="ARBA" id="ARBA00022723"/>
    </source>
</evidence>
<proteinExistence type="predicted"/>